<accession>A0A4S3PSC7</accession>
<dbReference type="InterPro" id="IPR019756">
    <property type="entry name" value="Pept_S26A_signal_pept_1_Ser-AS"/>
</dbReference>
<evidence type="ECO:0000256" key="9">
    <source>
        <dbReference type="ARBA" id="ARBA00022989"/>
    </source>
</evidence>
<evidence type="ECO:0000256" key="12">
    <source>
        <dbReference type="RuleBase" id="RU003993"/>
    </source>
</evidence>
<dbReference type="GO" id="GO:0004252">
    <property type="term" value="F:serine-type endopeptidase activity"/>
    <property type="evidence" value="ECO:0007669"/>
    <property type="project" value="InterPro"/>
</dbReference>
<reference evidence="15 16" key="1">
    <citation type="journal article" date="2019" name="Indoor Air">
        <title>Impacts of indoor surface finishes on bacterial viability.</title>
        <authorList>
            <person name="Hu J."/>
            <person name="Maamar S.B."/>
            <person name="Glawe A.J."/>
            <person name="Gottel N."/>
            <person name="Gilbert J.A."/>
            <person name="Hartmann E.M."/>
        </authorList>
    </citation>
    <scope>NUCLEOTIDE SEQUENCE [LARGE SCALE GENOMIC DNA]</scope>
    <source>
        <strain evidence="15 16">AF060A6</strain>
    </source>
</reference>
<protein>
    <recommendedName>
        <fullName evidence="4 12">Signal peptidase I</fullName>
        <ecNumber evidence="4 12">3.4.21.89</ecNumber>
    </recommendedName>
</protein>
<dbReference type="AlphaFoldDB" id="A0A4S3PSC7"/>
<keyword evidence="9 12" id="KW-1133">Transmembrane helix</keyword>
<dbReference type="InterPro" id="IPR000223">
    <property type="entry name" value="Pept_S26A_signal_pept_1"/>
</dbReference>
<dbReference type="InterPro" id="IPR036286">
    <property type="entry name" value="LexA/Signal_pep-like_sf"/>
</dbReference>
<dbReference type="Proteomes" id="UP000306477">
    <property type="component" value="Unassembled WGS sequence"/>
</dbReference>
<evidence type="ECO:0000256" key="7">
    <source>
        <dbReference type="ARBA" id="ARBA00022692"/>
    </source>
</evidence>
<evidence type="ECO:0000256" key="6">
    <source>
        <dbReference type="ARBA" id="ARBA00022670"/>
    </source>
</evidence>
<dbReference type="CDD" id="cd06530">
    <property type="entry name" value="S26_SPase_I"/>
    <property type="match status" value="1"/>
</dbReference>
<feature type="active site" evidence="11">
    <location>
        <position position="83"/>
    </location>
</feature>
<name>A0A4S3PSC7_9BACI</name>
<dbReference type="STRING" id="1033734.GCA_000285535_01349"/>
<dbReference type="PANTHER" id="PTHR43390:SF1">
    <property type="entry name" value="CHLOROPLAST PROCESSING PEPTIDASE"/>
    <property type="match status" value="1"/>
</dbReference>
<dbReference type="OrthoDB" id="9802919at2"/>
<keyword evidence="7 12" id="KW-0812">Transmembrane</keyword>
<evidence type="ECO:0000256" key="8">
    <source>
        <dbReference type="ARBA" id="ARBA00022801"/>
    </source>
</evidence>
<keyword evidence="16" id="KW-1185">Reference proteome</keyword>
<dbReference type="EC" id="3.4.21.89" evidence="4 12"/>
<keyword evidence="5" id="KW-1003">Cell membrane</keyword>
<feature type="active site" evidence="11">
    <location>
        <position position="42"/>
    </location>
</feature>
<feature type="domain" description="Peptidase S26" evidence="14">
    <location>
        <begin position="13"/>
        <end position="177"/>
    </location>
</feature>
<dbReference type="PANTHER" id="PTHR43390">
    <property type="entry name" value="SIGNAL PEPTIDASE I"/>
    <property type="match status" value="1"/>
</dbReference>
<dbReference type="GO" id="GO:0006465">
    <property type="term" value="P:signal peptide processing"/>
    <property type="evidence" value="ECO:0007669"/>
    <property type="project" value="InterPro"/>
</dbReference>
<dbReference type="RefSeq" id="WP_136379576.1">
    <property type="nucleotide sequence ID" value="NZ_SLUB01000015.1"/>
</dbReference>
<evidence type="ECO:0000256" key="1">
    <source>
        <dbReference type="ARBA" id="ARBA00000677"/>
    </source>
</evidence>
<dbReference type="PROSITE" id="PS00501">
    <property type="entry name" value="SPASE_I_1"/>
    <property type="match status" value="1"/>
</dbReference>
<dbReference type="FunFam" id="2.10.109.10:FF:000008">
    <property type="entry name" value="Signal peptidase I"/>
    <property type="match status" value="1"/>
</dbReference>
<organism evidence="15 16">
    <name type="scientific">Bacillus timonensis</name>
    <dbReference type="NCBI Taxonomy" id="1033734"/>
    <lineage>
        <taxon>Bacteria</taxon>
        <taxon>Bacillati</taxon>
        <taxon>Bacillota</taxon>
        <taxon>Bacilli</taxon>
        <taxon>Bacillales</taxon>
        <taxon>Bacillaceae</taxon>
        <taxon>Bacillus</taxon>
    </lineage>
</organism>
<dbReference type="PRINTS" id="PR00727">
    <property type="entry name" value="LEADERPTASE"/>
</dbReference>
<comment type="similarity">
    <text evidence="3 13">Belongs to the peptidase S26 family.</text>
</comment>
<keyword evidence="10 12" id="KW-0472">Membrane</keyword>
<comment type="subcellular location">
    <subcellularLocation>
        <location evidence="2">Cell membrane</location>
        <topology evidence="2">Single-pass type II membrane protein</topology>
    </subcellularLocation>
    <subcellularLocation>
        <location evidence="13">Membrane</location>
        <topology evidence="13">Single-pass type II membrane protein</topology>
    </subcellularLocation>
</comment>
<dbReference type="PROSITE" id="PS00760">
    <property type="entry name" value="SPASE_I_2"/>
    <property type="match status" value="1"/>
</dbReference>
<evidence type="ECO:0000256" key="11">
    <source>
        <dbReference type="PIRSR" id="PIRSR600223-1"/>
    </source>
</evidence>
<dbReference type="EMBL" id="SLUB01000015">
    <property type="protein sequence ID" value="THE12627.1"/>
    <property type="molecule type" value="Genomic_DNA"/>
</dbReference>
<evidence type="ECO:0000313" key="16">
    <source>
        <dbReference type="Proteomes" id="UP000306477"/>
    </source>
</evidence>
<dbReference type="InterPro" id="IPR019758">
    <property type="entry name" value="Pept_S26A_signal_pept_1_CS"/>
</dbReference>
<evidence type="ECO:0000256" key="13">
    <source>
        <dbReference type="RuleBase" id="RU362042"/>
    </source>
</evidence>
<dbReference type="Gene3D" id="2.10.109.10">
    <property type="entry name" value="Umud Fragment, subunit A"/>
    <property type="match status" value="1"/>
</dbReference>
<evidence type="ECO:0000259" key="14">
    <source>
        <dbReference type="Pfam" id="PF10502"/>
    </source>
</evidence>
<feature type="transmembrane region" description="Helical" evidence="12">
    <location>
        <begin position="20"/>
        <end position="38"/>
    </location>
</feature>
<dbReference type="NCBIfam" id="TIGR02227">
    <property type="entry name" value="sigpep_I_bact"/>
    <property type="match status" value="1"/>
</dbReference>
<dbReference type="InterPro" id="IPR019757">
    <property type="entry name" value="Pept_S26A_signal_pept_1_Lys-AS"/>
</dbReference>
<dbReference type="PROSITE" id="PS00761">
    <property type="entry name" value="SPASE_I_3"/>
    <property type="match status" value="1"/>
</dbReference>
<evidence type="ECO:0000256" key="10">
    <source>
        <dbReference type="ARBA" id="ARBA00023136"/>
    </source>
</evidence>
<evidence type="ECO:0000256" key="4">
    <source>
        <dbReference type="ARBA" id="ARBA00013208"/>
    </source>
</evidence>
<keyword evidence="8 12" id="KW-0378">Hydrolase</keyword>
<gene>
    <name evidence="15" type="primary">lepB</name>
    <name evidence="15" type="ORF">E1I69_10560</name>
</gene>
<dbReference type="SUPFAM" id="SSF51306">
    <property type="entry name" value="LexA/Signal peptidase"/>
    <property type="match status" value="1"/>
</dbReference>
<evidence type="ECO:0000256" key="3">
    <source>
        <dbReference type="ARBA" id="ARBA00009370"/>
    </source>
</evidence>
<dbReference type="InterPro" id="IPR019533">
    <property type="entry name" value="Peptidase_S26"/>
</dbReference>
<sequence length="186" mass="21600">MEETPAKKKHHFSFMKSLGISLIIVVFLRAFFFTNYIVDGESMMPTLEDGNLLMVNKIGMKIGELDHFDIVVFHKNKEEDFVKRVIGLPGDTLEYRDDVLYINGKSVPEPFLDKYKQELIVGQLTGDFTLEEVTGESIVPENHIFVIGDNRLDSWDSRHFGFVRMEQFVGKVNIKYWPFDKMELLN</sequence>
<dbReference type="Pfam" id="PF10502">
    <property type="entry name" value="Peptidase_S26"/>
    <property type="match status" value="1"/>
</dbReference>
<evidence type="ECO:0000256" key="2">
    <source>
        <dbReference type="ARBA" id="ARBA00004401"/>
    </source>
</evidence>
<evidence type="ECO:0000256" key="5">
    <source>
        <dbReference type="ARBA" id="ARBA00022475"/>
    </source>
</evidence>
<dbReference type="GO" id="GO:0005886">
    <property type="term" value="C:plasma membrane"/>
    <property type="evidence" value="ECO:0007669"/>
    <property type="project" value="UniProtKB-SubCell"/>
</dbReference>
<dbReference type="GO" id="GO:0009003">
    <property type="term" value="F:signal peptidase activity"/>
    <property type="evidence" value="ECO:0007669"/>
    <property type="project" value="UniProtKB-EC"/>
</dbReference>
<evidence type="ECO:0000313" key="15">
    <source>
        <dbReference type="EMBL" id="THE12627.1"/>
    </source>
</evidence>
<proteinExistence type="inferred from homology"/>
<keyword evidence="6 12" id="KW-0645">Protease</keyword>
<comment type="caution">
    <text evidence="15">The sequence shown here is derived from an EMBL/GenBank/DDBJ whole genome shotgun (WGS) entry which is preliminary data.</text>
</comment>
<comment type="catalytic activity">
    <reaction evidence="1 12">
        <text>Cleavage of hydrophobic, N-terminal signal or leader sequences from secreted and periplasmic proteins.</text>
        <dbReference type="EC" id="3.4.21.89"/>
    </reaction>
</comment>